<keyword evidence="13 19" id="KW-1133">Transmembrane helix</keyword>
<dbReference type="EMBL" id="JBEDUW010000003">
    <property type="protein sequence ID" value="KAK9938028.1"/>
    <property type="molecule type" value="Genomic_DNA"/>
</dbReference>
<dbReference type="InterPro" id="IPR000985">
    <property type="entry name" value="Lectin_LegA_CS"/>
</dbReference>
<keyword evidence="23" id="KW-1185">Reference proteome</keyword>
<feature type="transmembrane region" description="Helical" evidence="19">
    <location>
        <begin position="290"/>
        <end position="315"/>
    </location>
</feature>
<dbReference type="InterPro" id="IPR000719">
    <property type="entry name" value="Prot_kinase_dom"/>
</dbReference>
<keyword evidence="10 17" id="KW-0547">Nucleotide-binding</keyword>
<dbReference type="InterPro" id="IPR017441">
    <property type="entry name" value="Protein_kinase_ATP_BS"/>
</dbReference>
<keyword evidence="14 19" id="KW-0472">Membrane</keyword>
<feature type="signal peptide" evidence="20">
    <location>
        <begin position="1"/>
        <end position="22"/>
    </location>
</feature>
<keyword evidence="5" id="KW-1003">Cell membrane</keyword>
<feature type="compositionally biased region" description="Low complexity" evidence="18">
    <location>
        <begin position="678"/>
        <end position="702"/>
    </location>
</feature>
<evidence type="ECO:0000256" key="4">
    <source>
        <dbReference type="ARBA" id="ARBA00010217"/>
    </source>
</evidence>
<dbReference type="CDD" id="cd06899">
    <property type="entry name" value="lectin_legume_LecRK_Arcelin_ConA"/>
    <property type="match status" value="1"/>
</dbReference>
<dbReference type="FunFam" id="3.30.200.20:FF:000168">
    <property type="entry name" value="L-type lectin-domain containing receptor kinase IX.1"/>
    <property type="match status" value="1"/>
</dbReference>
<dbReference type="Gene3D" id="3.30.200.20">
    <property type="entry name" value="Phosphorylase Kinase, domain 1"/>
    <property type="match status" value="1"/>
</dbReference>
<dbReference type="FunFam" id="1.10.510.10:FF:000240">
    <property type="entry name" value="Lectin-domain containing receptor kinase A4.3"/>
    <property type="match status" value="1"/>
</dbReference>
<dbReference type="SUPFAM" id="SSF49899">
    <property type="entry name" value="Concanavalin A-like lectins/glucanases"/>
    <property type="match status" value="1"/>
</dbReference>
<dbReference type="Gene3D" id="2.60.120.200">
    <property type="match status" value="1"/>
</dbReference>
<comment type="caution">
    <text evidence="22">The sequence shown here is derived from an EMBL/GenBank/DDBJ whole genome shotgun (WGS) entry which is preliminary data.</text>
</comment>
<keyword evidence="8 20" id="KW-0732">Signal</keyword>
<evidence type="ECO:0000313" key="23">
    <source>
        <dbReference type="Proteomes" id="UP001457282"/>
    </source>
</evidence>
<evidence type="ECO:0000256" key="19">
    <source>
        <dbReference type="SAM" id="Phobius"/>
    </source>
</evidence>
<dbReference type="InterPro" id="IPR011009">
    <property type="entry name" value="Kinase-like_dom_sf"/>
</dbReference>
<dbReference type="PROSITE" id="PS00107">
    <property type="entry name" value="PROTEIN_KINASE_ATP"/>
    <property type="match status" value="1"/>
</dbReference>
<keyword evidence="15" id="KW-0675">Receptor</keyword>
<evidence type="ECO:0000256" key="20">
    <source>
        <dbReference type="SAM" id="SignalP"/>
    </source>
</evidence>
<evidence type="ECO:0000256" key="17">
    <source>
        <dbReference type="PROSITE-ProRule" id="PRU10141"/>
    </source>
</evidence>
<keyword evidence="12 17" id="KW-0067">ATP-binding</keyword>
<keyword evidence="9" id="KW-0430">Lectin</keyword>
<keyword evidence="6" id="KW-0808">Transferase</keyword>
<comment type="subcellular location">
    <subcellularLocation>
        <location evidence="1">Cell membrane</location>
        <topology evidence="1">Single-pass type I membrane protein</topology>
    </subcellularLocation>
</comment>
<dbReference type="CDD" id="cd14066">
    <property type="entry name" value="STKc_IRAK"/>
    <property type="match status" value="1"/>
</dbReference>
<comment type="similarity">
    <text evidence="4">In the C-terminal section; belongs to the protein kinase superfamily. Ser/Thr protein kinase family.</text>
</comment>
<feature type="domain" description="Protein kinase" evidence="21">
    <location>
        <begin position="363"/>
        <end position="641"/>
    </location>
</feature>
<accession>A0AAW1XNN3</accession>
<evidence type="ECO:0000256" key="16">
    <source>
        <dbReference type="ARBA" id="ARBA00023180"/>
    </source>
</evidence>
<gene>
    <name evidence="22" type="ORF">M0R45_014789</name>
</gene>
<evidence type="ECO:0000313" key="22">
    <source>
        <dbReference type="EMBL" id="KAK9938028.1"/>
    </source>
</evidence>
<evidence type="ECO:0000256" key="7">
    <source>
        <dbReference type="ARBA" id="ARBA00022692"/>
    </source>
</evidence>
<evidence type="ECO:0000256" key="6">
    <source>
        <dbReference type="ARBA" id="ARBA00022679"/>
    </source>
</evidence>
<sequence>MVVETLQFLLLLLFLLIHSATPLTFNFSTFPTGTSNISLEGDAYIDGFLRLTKSAVDVQQNQSVGRATYRQPFLLRQNATGKLADFTTNFTFVIDSLGKSFYADGLAFFIAPNGSLLNSTIGIGGSLGLPVVNPPDSVSSYQYPFVAVEFDIFRNQGTSIQDPASDHVGIDVDSVKSLITKPWNGSLVNGAINSASVSYDSGSKNLSVAYSSYVNGVQVMTYLDYTVDLNQYLPDWVIVGFSAATGSLTAVHKINSWSFDSTSLVDESKVPPEPSGQSPSVKPKSGNGNVGLVVGLVVGGSVIMVGGLGWVWFVFCKKRGAGESDDDNDEDPMVYDSIDDEFEKGTGPRKFAYSVLARATSNFQEGEKLGEGGFGGVYRGFIKELDSYVAVKRVSRGSKQGLKEYAAEVRIISRLRHRNLVQLIGWCHEKKELLLVYEFMPNGSLDTHLFKAKRLLAWEARYKIAQGLASGLFYLHEEWEQCVLHRDIKSSNVMLDSNFNAKLGDFGLARLVDHGKQSQTTVLAGTLGYMAPECVTEGKASKETDVYSFGIVALEIACGRKPMDVKFGRSRVNMVEWVWELYGEGKVIEAADPRLSGDFDKNQMECLLIVGLWCAHPDSKIRPSIQQAIQVLNFEVPLPILPSKMPVASYFAAPVSFSILSGDTNDLQRDQTESSGYNTNASQFTTSSASNSSPSASLLYTQ</sequence>
<dbReference type="PANTHER" id="PTHR27007">
    <property type="match status" value="1"/>
</dbReference>
<comment type="similarity">
    <text evidence="2">Belongs to the leguminous lectin family.</text>
</comment>
<dbReference type="GO" id="GO:0002229">
    <property type="term" value="P:defense response to oomycetes"/>
    <property type="evidence" value="ECO:0007669"/>
    <property type="project" value="UniProtKB-ARBA"/>
</dbReference>
<proteinExistence type="inferred from homology"/>
<evidence type="ECO:0000256" key="15">
    <source>
        <dbReference type="ARBA" id="ARBA00023170"/>
    </source>
</evidence>
<feature type="chain" id="PRO_5043553625" description="Protein kinase domain-containing protein" evidence="20">
    <location>
        <begin position="23"/>
        <end position="702"/>
    </location>
</feature>
<dbReference type="Proteomes" id="UP001457282">
    <property type="component" value="Unassembled WGS sequence"/>
</dbReference>
<evidence type="ECO:0000256" key="12">
    <source>
        <dbReference type="ARBA" id="ARBA00022840"/>
    </source>
</evidence>
<organism evidence="22 23">
    <name type="scientific">Rubus argutus</name>
    <name type="common">Southern blackberry</name>
    <dbReference type="NCBI Taxonomy" id="59490"/>
    <lineage>
        <taxon>Eukaryota</taxon>
        <taxon>Viridiplantae</taxon>
        <taxon>Streptophyta</taxon>
        <taxon>Embryophyta</taxon>
        <taxon>Tracheophyta</taxon>
        <taxon>Spermatophyta</taxon>
        <taxon>Magnoliopsida</taxon>
        <taxon>eudicotyledons</taxon>
        <taxon>Gunneridae</taxon>
        <taxon>Pentapetalae</taxon>
        <taxon>rosids</taxon>
        <taxon>fabids</taxon>
        <taxon>Rosales</taxon>
        <taxon>Rosaceae</taxon>
        <taxon>Rosoideae</taxon>
        <taxon>Rosoideae incertae sedis</taxon>
        <taxon>Rubus</taxon>
    </lineage>
</organism>
<keyword evidence="16" id="KW-0325">Glycoprotein</keyword>
<dbReference type="Pfam" id="PF00139">
    <property type="entry name" value="Lectin_legB"/>
    <property type="match status" value="1"/>
</dbReference>
<dbReference type="GO" id="GO:0005886">
    <property type="term" value="C:plasma membrane"/>
    <property type="evidence" value="ECO:0007669"/>
    <property type="project" value="UniProtKB-SubCell"/>
</dbReference>
<dbReference type="PROSITE" id="PS00308">
    <property type="entry name" value="LECTIN_LEGUME_ALPHA"/>
    <property type="match status" value="1"/>
</dbReference>
<dbReference type="InterPro" id="IPR001220">
    <property type="entry name" value="Legume_lectin_dom"/>
</dbReference>
<evidence type="ECO:0000256" key="3">
    <source>
        <dbReference type="ARBA" id="ARBA00008536"/>
    </source>
</evidence>
<dbReference type="InterPro" id="IPR013320">
    <property type="entry name" value="ConA-like_dom_sf"/>
</dbReference>
<evidence type="ECO:0000256" key="18">
    <source>
        <dbReference type="SAM" id="MobiDB-lite"/>
    </source>
</evidence>
<feature type="region of interest" description="Disordered" evidence="18">
    <location>
        <begin position="265"/>
        <end position="284"/>
    </location>
</feature>
<dbReference type="GO" id="GO:0004672">
    <property type="term" value="F:protein kinase activity"/>
    <property type="evidence" value="ECO:0007669"/>
    <property type="project" value="InterPro"/>
</dbReference>
<feature type="region of interest" description="Disordered" evidence="18">
    <location>
        <begin position="668"/>
        <end position="702"/>
    </location>
</feature>
<name>A0AAW1XNN3_RUBAR</name>
<evidence type="ECO:0000256" key="14">
    <source>
        <dbReference type="ARBA" id="ARBA00023136"/>
    </source>
</evidence>
<dbReference type="InterPro" id="IPR050528">
    <property type="entry name" value="L-type_Lectin-RKs"/>
</dbReference>
<keyword evidence="11" id="KW-0418">Kinase</keyword>
<evidence type="ECO:0000259" key="21">
    <source>
        <dbReference type="PROSITE" id="PS50011"/>
    </source>
</evidence>
<keyword evidence="7 19" id="KW-0812">Transmembrane</keyword>
<reference evidence="22 23" key="1">
    <citation type="journal article" date="2023" name="G3 (Bethesda)">
        <title>A chromosome-length genome assembly and annotation of blackberry (Rubus argutus, cv. 'Hillquist').</title>
        <authorList>
            <person name="Bruna T."/>
            <person name="Aryal R."/>
            <person name="Dudchenko O."/>
            <person name="Sargent D.J."/>
            <person name="Mead D."/>
            <person name="Buti M."/>
            <person name="Cavallini A."/>
            <person name="Hytonen T."/>
            <person name="Andres J."/>
            <person name="Pham M."/>
            <person name="Weisz D."/>
            <person name="Mascagni F."/>
            <person name="Usai G."/>
            <person name="Natali L."/>
            <person name="Bassil N."/>
            <person name="Fernandez G.E."/>
            <person name="Lomsadze A."/>
            <person name="Armour M."/>
            <person name="Olukolu B."/>
            <person name="Poorten T."/>
            <person name="Britton C."/>
            <person name="Davik J."/>
            <person name="Ashrafi H."/>
            <person name="Aiden E.L."/>
            <person name="Borodovsky M."/>
            <person name="Worthington M."/>
        </authorList>
    </citation>
    <scope>NUCLEOTIDE SEQUENCE [LARGE SCALE GENOMIC DNA]</scope>
    <source>
        <strain evidence="22">PI 553951</strain>
    </source>
</reference>
<dbReference type="SUPFAM" id="SSF56112">
    <property type="entry name" value="Protein kinase-like (PK-like)"/>
    <property type="match status" value="1"/>
</dbReference>
<evidence type="ECO:0000256" key="9">
    <source>
        <dbReference type="ARBA" id="ARBA00022734"/>
    </source>
</evidence>
<evidence type="ECO:0000256" key="10">
    <source>
        <dbReference type="ARBA" id="ARBA00022741"/>
    </source>
</evidence>
<dbReference type="AlphaFoldDB" id="A0AAW1XNN3"/>
<dbReference type="PROSITE" id="PS50011">
    <property type="entry name" value="PROTEIN_KINASE_DOM"/>
    <property type="match status" value="1"/>
</dbReference>
<dbReference type="InterPro" id="IPR008271">
    <property type="entry name" value="Ser/Thr_kinase_AS"/>
</dbReference>
<dbReference type="Pfam" id="PF00069">
    <property type="entry name" value="Pkinase"/>
    <property type="match status" value="1"/>
</dbReference>
<dbReference type="GO" id="GO:0030246">
    <property type="term" value="F:carbohydrate binding"/>
    <property type="evidence" value="ECO:0007669"/>
    <property type="project" value="UniProtKB-KW"/>
</dbReference>
<comment type="similarity">
    <text evidence="3">In the N-terminal section; belongs to the leguminous lectin family.</text>
</comment>
<evidence type="ECO:0000256" key="8">
    <source>
        <dbReference type="ARBA" id="ARBA00022729"/>
    </source>
</evidence>
<evidence type="ECO:0000256" key="1">
    <source>
        <dbReference type="ARBA" id="ARBA00004251"/>
    </source>
</evidence>
<dbReference type="PROSITE" id="PS00108">
    <property type="entry name" value="PROTEIN_KINASE_ST"/>
    <property type="match status" value="1"/>
</dbReference>
<evidence type="ECO:0000256" key="11">
    <source>
        <dbReference type="ARBA" id="ARBA00022777"/>
    </source>
</evidence>
<evidence type="ECO:0000256" key="2">
    <source>
        <dbReference type="ARBA" id="ARBA00007606"/>
    </source>
</evidence>
<feature type="binding site" evidence="17">
    <location>
        <position position="392"/>
    </location>
    <ligand>
        <name>ATP</name>
        <dbReference type="ChEBI" id="CHEBI:30616"/>
    </ligand>
</feature>
<evidence type="ECO:0000256" key="5">
    <source>
        <dbReference type="ARBA" id="ARBA00022475"/>
    </source>
</evidence>
<protein>
    <recommendedName>
        <fullName evidence="21">Protein kinase domain-containing protein</fullName>
    </recommendedName>
</protein>
<evidence type="ECO:0000256" key="13">
    <source>
        <dbReference type="ARBA" id="ARBA00022989"/>
    </source>
</evidence>
<dbReference type="Gene3D" id="1.10.510.10">
    <property type="entry name" value="Transferase(Phosphotransferase) domain 1"/>
    <property type="match status" value="1"/>
</dbReference>
<dbReference type="GO" id="GO:0005524">
    <property type="term" value="F:ATP binding"/>
    <property type="evidence" value="ECO:0007669"/>
    <property type="project" value="UniProtKB-UniRule"/>
</dbReference>
<dbReference type="SMART" id="SM00220">
    <property type="entry name" value="S_TKc"/>
    <property type="match status" value="1"/>
</dbReference>